<feature type="signal peptide" evidence="5">
    <location>
        <begin position="1"/>
        <end position="23"/>
    </location>
</feature>
<feature type="domain" description="Blue (type 1) copper" evidence="6">
    <location>
        <begin position="28"/>
        <end position="152"/>
    </location>
</feature>
<dbReference type="InterPro" id="IPR008972">
    <property type="entry name" value="Cupredoxin"/>
</dbReference>
<dbReference type="EMBL" id="MAJD01000001">
    <property type="protein sequence ID" value="OBX37385.1"/>
    <property type="molecule type" value="Genomic_DNA"/>
</dbReference>
<organism evidence="7 8">
    <name type="scientific">Halomonas elongata</name>
    <dbReference type="NCBI Taxonomy" id="2746"/>
    <lineage>
        <taxon>Bacteria</taxon>
        <taxon>Pseudomonadati</taxon>
        <taxon>Pseudomonadota</taxon>
        <taxon>Gammaproteobacteria</taxon>
        <taxon>Oceanospirillales</taxon>
        <taxon>Halomonadaceae</taxon>
        <taxon>Halomonas</taxon>
    </lineage>
</organism>
<keyword evidence="1 5" id="KW-0813">Transport</keyword>
<gene>
    <name evidence="7" type="ORF">A8U91_01749</name>
</gene>
<feature type="chain" id="PRO_5008448197" description="Azurin" evidence="5">
    <location>
        <begin position="24"/>
        <end position="155"/>
    </location>
</feature>
<dbReference type="Gene3D" id="2.60.40.420">
    <property type="entry name" value="Cupredoxins - blue copper proteins"/>
    <property type="match status" value="1"/>
</dbReference>
<dbReference type="InterPro" id="IPR050845">
    <property type="entry name" value="Cu-binding_ET"/>
</dbReference>
<keyword evidence="4 5" id="KW-0186">Copper</keyword>
<comment type="function">
    <text evidence="5">Transfers electrons from cytochrome c551 to cytochrome oxidase.</text>
</comment>
<evidence type="ECO:0000256" key="5">
    <source>
        <dbReference type="RuleBase" id="RU363017"/>
    </source>
</evidence>
<accession>A0A1B8P540</accession>
<proteinExistence type="predicted"/>
<name>A0A1B8P540_HALEL</name>
<evidence type="ECO:0000256" key="3">
    <source>
        <dbReference type="ARBA" id="ARBA00022982"/>
    </source>
</evidence>
<dbReference type="PANTHER" id="PTHR38439:SF2">
    <property type="entry name" value="OUTER MEMBRANE PROTEIN H.8"/>
    <property type="match status" value="1"/>
</dbReference>
<dbReference type="PATRIC" id="fig|2746.7.peg.1791"/>
<dbReference type="NCBIfam" id="TIGR02695">
    <property type="entry name" value="azurin"/>
    <property type="match status" value="1"/>
</dbReference>
<dbReference type="AlphaFoldDB" id="A0A1B8P540"/>
<keyword evidence="5" id="KW-0574">Periplasm</keyword>
<reference evidence="7 8" key="1">
    <citation type="submission" date="2016-06" db="EMBL/GenBank/DDBJ databases">
        <title>Genome sequence of halotolerant plant growth promoting strain of Halomonas elongata HEK1 isolated from salterns of Rann of Kutch, Gujarat, India.</title>
        <authorList>
            <person name="Gaba S."/>
            <person name="Singh R.N."/>
            <person name="Abrol S."/>
            <person name="Kaushik R."/>
            <person name="Saxena A.K."/>
        </authorList>
    </citation>
    <scope>NUCLEOTIDE SEQUENCE [LARGE SCALE GENOMIC DNA]</scope>
    <source>
        <strain evidence="7 8">HEK1</strain>
    </source>
</reference>
<dbReference type="SUPFAM" id="SSF49503">
    <property type="entry name" value="Cupredoxins"/>
    <property type="match status" value="1"/>
</dbReference>
<dbReference type="InterPro" id="IPR014068">
    <property type="entry name" value="Azurin"/>
</dbReference>
<dbReference type="GO" id="GO:0005507">
    <property type="term" value="F:copper ion binding"/>
    <property type="evidence" value="ECO:0007669"/>
    <property type="project" value="UniProtKB-UniRule"/>
</dbReference>
<evidence type="ECO:0000313" key="7">
    <source>
        <dbReference type="EMBL" id="OBX37385.1"/>
    </source>
</evidence>
<evidence type="ECO:0000313" key="8">
    <source>
        <dbReference type="Proteomes" id="UP000092504"/>
    </source>
</evidence>
<evidence type="ECO:0000259" key="6">
    <source>
        <dbReference type="Pfam" id="PF00127"/>
    </source>
</evidence>
<keyword evidence="5" id="KW-0732">Signal</keyword>
<protein>
    <recommendedName>
        <fullName evidence="5">Azurin</fullName>
    </recommendedName>
</protein>
<dbReference type="GO" id="GO:0009055">
    <property type="term" value="F:electron transfer activity"/>
    <property type="evidence" value="ECO:0007669"/>
    <property type="project" value="InterPro"/>
</dbReference>
<comment type="subcellular location">
    <subcellularLocation>
        <location evidence="5">Periplasm</location>
    </subcellularLocation>
</comment>
<keyword evidence="2 5" id="KW-0479">Metal-binding</keyword>
<comment type="caution">
    <text evidence="7">The sequence shown here is derived from an EMBL/GenBank/DDBJ whole genome shotgun (WGS) entry which is preliminary data.</text>
</comment>
<sequence>MKITWMLTAVGLAAALTSAPTFAADDEACELTVKSNDQMQFDTDSLSVPASCETVTLTLEHTGSMKANVMGHNWVLSSTEDAQALSQEGMKAGLENDYLPADDDRVIANTEVIGGGESTSIEFSSEGLAGRDLTFFCSFPGHFAAMQGTFTVTEE</sequence>
<keyword evidence="3 5" id="KW-0249">Electron transport</keyword>
<dbReference type="GO" id="GO:0042597">
    <property type="term" value="C:periplasmic space"/>
    <property type="evidence" value="ECO:0007669"/>
    <property type="project" value="UniProtKB-SubCell"/>
</dbReference>
<dbReference type="Pfam" id="PF00127">
    <property type="entry name" value="Copper-bind"/>
    <property type="match status" value="1"/>
</dbReference>
<dbReference type="InterPro" id="IPR000923">
    <property type="entry name" value="BlueCu_1"/>
</dbReference>
<evidence type="ECO:0000256" key="2">
    <source>
        <dbReference type="ARBA" id="ARBA00022723"/>
    </source>
</evidence>
<evidence type="ECO:0000256" key="1">
    <source>
        <dbReference type="ARBA" id="ARBA00022448"/>
    </source>
</evidence>
<dbReference type="CDD" id="cd13922">
    <property type="entry name" value="Azurin"/>
    <property type="match status" value="1"/>
</dbReference>
<dbReference type="Proteomes" id="UP000092504">
    <property type="component" value="Unassembled WGS sequence"/>
</dbReference>
<evidence type="ECO:0000256" key="4">
    <source>
        <dbReference type="ARBA" id="ARBA00023008"/>
    </source>
</evidence>
<dbReference type="PANTHER" id="PTHR38439">
    <property type="entry name" value="AURACYANIN-B"/>
    <property type="match status" value="1"/>
</dbReference>